<dbReference type="InterPro" id="IPR036779">
    <property type="entry name" value="LysM_dom_sf"/>
</dbReference>
<keyword evidence="3" id="KW-1185">Reference proteome</keyword>
<sequence>MVSLMWSRRSGFRLWICAGVLVTLLTACTSVNSGPSPAPSSSAPTAASLPAFGDRGPEAYAHGRARLLDSGDYLYTVAKGDTAEGIARRFGSTPDRVSAGSRGGLEIFAGDVLRFGPAPGAPRTTSSPSD</sequence>
<evidence type="ECO:0000259" key="1">
    <source>
        <dbReference type="Pfam" id="PF01476"/>
    </source>
</evidence>
<dbReference type="CDD" id="cd00118">
    <property type="entry name" value="LysM"/>
    <property type="match status" value="1"/>
</dbReference>
<protein>
    <submittedName>
        <fullName evidence="2">LysM peptidoglycan-binding domain-containing protein</fullName>
    </submittedName>
</protein>
<accession>A0ABW4LGS9</accession>
<reference evidence="3" key="1">
    <citation type="journal article" date="2019" name="Int. J. Syst. Evol. Microbiol.">
        <title>The Global Catalogue of Microorganisms (GCM) 10K type strain sequencing project: providing services to taxonomists for standard genome sequencing and annotation.</title>
        <authorList>
            <consortium name="The Broad Institute Genomics Platform"/>
            <consortium name="The Broad Institute Genome Sequencing Center for Infectious Disease"/>
            <person name="Wu L."/>
            <person name="Ma J."/>
        </authorList>
    </citation>
    <scope>NUCLEOTIDE SEQUENCE [LARGE SCALE GENOMIC DNA]</scope>
    <source>
        <strain evidence="3">CGMCC 1.12471</strain>
    </source>
</reference>
<organism evidence="2 3">
    <name type="scientific">Amnibacterium endophyticum</name>
    <dbReference type="NCBI Taxonomy" id="2109337"/>
    <lineage>
        <taxon>Bacteria</taxon>
        <taxon>Bacillati</taxon>
        <taxon>Actinomycetota</taxon>
        <taxon>Actinomycetes</taxon>
        <taxon>Micrococcales</taxon>
        <taxon>Microbacteriaceae</taxon>
        <taxon>Amnibacterium</taxon>
    </lineage>
</organism>
<gene>
    <name evidence="2" type="ORF">ACFSBI_12515</name>
</gene>
<name>A0ABW4LGS9_9MICO</name>
<evidence type="ECO:0000313" key="2">
    <source>
        <dbReference type="EMBL" id="MFD1722374.1"/>
    </source>
</evidence>
<dbReference type="InterPro" id="IPR018392">
    <property type="entry name" value="LysM"/>
</dbReference>
<proteinExistence type="predicted"/>
<dbReference type="EMBL" id="JBHUEA010000019">
    <property type="protein sequence ID" value="MFD1722374.1"/>
    <property type="molecule type" value="Genomic_DNA"/>
</dbReference>
<feature type="domain" description="LysM" evidence="1">
    <location>
        <begin position="75"/>
        <end position="95"/>
    </location>
</feature>
<dbReference type="Proteomes" id="UP001597347">
    <property type="component" value="Unassembled WGS sequence"/>
</dbReference>
<dbReference type="Gene3D" id="3.10.350.10">
    <property type="entry name" value="LysM domain"/>
    <property type="match status" value="1"/>
</dbReference>
<dbReference type="Pfam" id="PF01476">
    <property type="entry name" value="LysM"/>
    <property type="match status" value="1"/>
</dbReference>
<comment type="caution">
    <text evidence="2">The sequence shown here is derived from an EMBL/GenBank/DDBJ whole genome shotgun (WGS) entry which is preliminary data.</text>
</comment>
<evidence type="ECO:0000313" key="3">
    <source>
        <dbReference type="Proteomes" id="UP001597347"/>
    </source>
</evidence>